<keyword evidence="1" id="KW-1185">Reference proteome</keyword>
<organism evidence="1 2">
    <name type="scientific">Panagrolaimus davidi</name>
    <dbReference type="NCBI Taxonomy" id="227884"/>
    <lineage>
        <taxon>Eukaryota</taxon>
        <taxon>Metazoa</taxon>
        <taxon>Ecdysozoa</taxon>
        <taxon>Nematoda</taxon>
        <taxon>Chromadorea</taxon>
        <taxon>Rhabditida</taxon>
        <taxon>Tylenchina</taxon>
        <taxon>Panagrolaimomorpha</taxon>
        <taxon>Panagrolaimoidea</taxon>
        <taxon>Panagrolaimidae</taxon>
        <taxon>Panagrolaimus</taxon>
    </lineage>
</organism>
<dbReference type="InterPro" id="IPR011333">
    <property type="entry name" value="SKP1/BTB/POZ_sf"/>
</dbReference>
<evidence type="ECO:0000313" key="1">
    <source>
        <dbReference type="Proteomes" id="UP000887578"/>
    </source>
</evidence>
<accession>A0A914PTP7</accession>
<reference evidence="2" key="1">
    <citation type="submission" date="2022-11" db="UniProtKB">
        <authorList>
            <consortium name="WormBaseParasite"/>
        </authorList>
    </citation>
    <scope>IDENTIFICATION</scope>
</reference>
<proteinExistence type="predicted"/>
<dbReference type="Proteomes" id="UP000887578">
    <property type="component" value="Unplaced"/>
</dbReference>
<sequence length="135" mass="15486">MIGKNESFDNKMVINDFPFKIVDISVNLIYGKSILLKSSLEDMLLLFRFGDKYHIQTIMDMIEECLIKEISPVTVVYLIKFSSPDSSNVPILYQKCVEFFIKCLKEATPIYAAESLGEKFLKSMYSKAILSNFTD</sequence>
<name>A0A914PTP7_9BILA</name>
<dbReference type="Gene3D" id="3.30.710.10">
    <property type="entry name" value="Potassium Channel Kv1.1, Chain A"/>
    <property type="match status" value="1"/>
</dbReference>
<dbReference type="WBParaSite" id="PDA_v2.g18238.t1">
    <property type="protein sequence ID" value="PDA_v2.g18238.t1"/>
    <property type="gene ID" value="PDA_v2.g18238"/>
</dbReference>
<protein>
    <submittedName>
        <fullName evidence="2">Uncharacterized protein</fullName>
    </submittedName>
</protein>
<dbReference type="AlphaFoldDB" id="A0A914PTP7"/>
<evidence type="ECO:0000313" key="2">
    <source>
        <dbReference type="WBParaSite" id="PDA_v2.g18238.t1"/>
    </source>
</evidence>